<dbReference type="AlphaFoldDB" id="A0A2S0NFH8"/>
<dbReference type="OrthoDB" id="9802309at2"/>
<evidence type="ECO:0000259" key="7">
    <source>
        <dbReference type="Pfam" id="PF16198"/>
    </source>
</evidence>
<dbReference type="Proteomes" id="UP000237889">
    <property type="component" value="Chromosome"/>
</dbReference>
<evidence type="ECO:0000259" key="6">
    <source>
        <dbReference type="Pfam" id="PF01509"/>
    </source>
</evidence>
<dbReference type="SUPFAM" id="SSF55120">
    <property type="entry name" value="Pseudouridine synthase"/>
    <property type="match status" value="1"/>
</dbReference>
<evidence type="ECO:0000313" key="8">
    <source>
        <dbReference type="EMBL" id="AVO46929.1"/>
    </source>
</evidence>
<dbReference type="GO" id="GO:1990481">
    <property type="term" value="P:mRNA pseudouridine synthesis"/>
    <property type="evidence" value="ECO:0007669"/>
    <property type="project" value="TreeGrafter"/>
</dbReference>
<dbReference type="Pfam" id="PF01509">
    <property type="entry name" value="TruB_N"/>
    <property type="match status" value="1"/>
</dbReference>
<reference evidence="8 9" key="1">
    <citation type="submission" date="2018-03" db="EMBL/GenBank/DDBJ databases">
        <title>Genome sequencing of Phreatobacter sp.</title>
        <authorList>
            <person name="Kim S.-J."/>
            <person name="Heo J."/>
            <person name="Kwon S.-W."/>
        </authorList>
    </citation>
    <scope>NUCLEOTIDE SEQUENCE [LARGE SCALE GENOMIC DNA]</scope>
    <source>
        <strain evidence="8 9">S-12</strain>
    </source>
</reference>
<dbReference type="Gene3D" id="3.30.2350.10">
    <property type="entry name" value="Pseudouridine synthase"/>
    <property type="match status" value="1"/>
</dbReference>
<sequence>MNQPRSKKVDVHGWVVLDKDFDQTSTHAVSQVRRLFNAKKGGHAGTLDPRATGLLPIALGEATKTVPFVMDGRKTYRFTVAWGTETSTDDTEGEVTARSDLRPTREAVEALLPRYTGTIMQVPPKFSAIKVGGERAYDLARDGEEVVLEARPITVDNLRLTAFSAESAEFEAECGKGTYVRAIARDIGRDLSCLGHVTALRRTRVGPFGEDDTVTLEELRELAEGKIAGQTLEDALLPVEAALAEVPEVKVTRDVAARLLRGQSTILRGRDAPIEGAVWASSAGDPIALCEVEAGELVPKRVFVFGP</sequence>
<evidence type="ECO:0000313" key="9">
    <source>
        <dbReference type="Proteomes" id="UP000237889"/>
    </source>
</evidence>
<feature type="domain" description="tRNA pseudouridylate synthase B C-terminal" evidence="7">
    <location>
        <begin position="181"/>
        <end position="243"/>
    </location>
</feature>
<comment type="function">
    <text evidence="5">Responsible for synthesis of pseudouridine from uracil-55 in the psi GC loop of transfer RNAs.</text>
</comment>
<accession>A0A2S0NFH8</accession>
<dbReference type="CDD" id="cd02573">
    <property type="entry name" value="PseudoU_synth_EcTruB"/>
    <property type="match status" value="1"/>
</dbReference>
<evidence type="ECO:0000256" key="2">
    <source>
        <dbReference type="ARBA" id="ARBA00005642"/>
    </source>
</evidence>
<evidence type="ECO:0000256" key="1">
    <source>
        <dbReference type="ARBA" id="ARBA00000385"/>
    </source>
</evidence>
<dbReference type="EMBL" id="CP027668">
    <property type="protein sequence ID" value="AVO46929.1"/>
    <property type="molecule type" value="Genomic_DNA"/>
</dbReference>
<evidence type="ECO:0000256" key="4">
    <source>
        <dbReference type="ARBA" id="ARBA00023235"/>
    </source>
</evidence>
<keyword evidence="3 5" id="KW-0819">tRNA processing</keyword>
<dbReference type="InterPro" id="IPR002501">
    <property type="entry name" value="PsdUridine_synth_N"/>
</dbReference>
<dbReference type="Pfam" id="PF16198">
    <property type="entry name" value="TruB_C_2"/>
    <property type="match status" value="1"/>
</dbReference>
<dbReference type="HAMAP" id="MF_01080">
    <property type="entry name" value="TruB_bact"/>
    <property type="match status" value="1"/>
</dbReference>
<proteinExistence type="inferred from homology"/>
<comment type="similarity">
    <text evidence="2 5">Belongs to the pseudouridine synthase TruB family. Type 1 subfamily.</text>
</comment>
<dbReference type="NCBIfam" id="TIGR00431">
    <property type="entry name" value="TruB"/>
    <property type="match status" value="1"/>
</dbReference>
<name>A0A2S0NFH8_9HYPH</name>
<organism evidence="8 9">
    <name type="scientific">Phreatobacter cathodiphilus</name>
    <dbReference type="NCBI Taxonomy" id="1868589"/>
    <lineage>
        <taxon>Bacteria</taxon>
        <taxon>Pseudomonadati</taxon>
        <taxon>Pseudomonadota</taxon>
        <taxon>Alphaproteobacteria</taxon>
        <taxon>Hyphomicrobiales</taxon>
        <taxon>Phreatobacteraceae</taxon>
        <taxon>Phreatobacter</taxon>
    </lineage>
</organism>
<feature type="active site" description="Nucleophile" evidence="5">
    <location>
        <position position="48"/>
    </location>
</feature>
<keyword evidence="4 5" id="KW-0413">Isomerase</keyword>
<dbReference type="GO" id="GO:0003723">
    <property type="term" value="F:RNA binding"/>
    <property type="evidence" value="ECO:0007669"/>
    <property type="project" value="InterPro"/>
</dbReference>
<dbReference type="GO" id="GO:0031119">
    <property type="term" value="P:tRNA pseudouridine synthesis"/>
    <property type="evidence" value="ECO:0007669"/>
    <property type="project" value="UniProtKB-UniRule"/>
</dbReference>
<gene>
    <name evidence="5" type="primary">truB</name>
    <name evidence="8" type="ORF">C6569_18740</name>
</gene>
<dbReference type="PANTHER" id="PTHR13767:SF2">
    <property type="entry name" value="PSEUDOURIDYLATE SYNTHASE TRUB1"/>
    <property type="match status" value="1"/>
</dbReference>
<feature type="domain" description="Pseudouridine synthase II N-terminal" evidence="6">
    <location>
        <begin position="33"/>
        <end position="180"/>
    </location>
</feature>
<dbReference type="GO" id="GO:0160148">
    <property type="term" value="F:tRNA pseudouridine(55) synthase activity"/>
    <property type="evidence" value="ECO:0007669"/>
    <property type="project" value="UniProtKB-EC"/>
</dbReference>
<dbReference type="InterPro" id="IPR014780">
    <property type="entry name" value="tRNA_psdUridine_synth_TruB"/>
</dbReference>
<dbReference type="RefSeq" id="WP_106750299.1">
    <property type="nucleotide sequence ID" value="NZ_CP027668.1"/>
</dbReference>
<dbReference type="InterPro" id="IPR032819">
    <property type="entry name" value="TruB_C"/>
</dbReference>
<dbReference type="PANTHER" id="PTHR13767">
    <property type="entry name" value="TRNA-PSEUDOURIDINE SYNTHASE"/>
    <property type="match status" value="1"/>
</dbReference>
<comment type="catalytic activity">
    <reaction evidence="1 5">
        <text>uridine(55) in tRNA = pseudouridine(55) in tRNA</text>
        <dbReference type="Rhea" id="RHEA:42532"/>
        <dbReference type="Rhea" id="RHEA-COMP:10101"/>
        <dbReference type="Rhea" id="RHEA-COMP:10102"/>
        <dbReference type="ChEBI" id="CHEBI:65314"/>
        <dbReference type="ChEBI" id="CHEBI:65315"/>
        <dbReference type="EC" id="5.4.99.25"/>
    </reaction>
</comment>
<dbReference type="InterPro" id="IPR020103">
    <property type="entry name" value="PsdUridine_synth_cat_dom_sf"/>
</dbReference>
<dbReference type="KEGG" id="phr:C6569_18740"/>
<evidence type="ECO:0000256" key="5">
    <source>
        <dbReference type="HAMAP-Rule" id="MF_01080"/>
    </source>
</evidence>
<evidence type="ECO:0000256" key="3">
    <source>
        <dbReference type="ARBA" id="ARBA00022694"/>
    </source>
</evidence>
<protein>
    <recommendedName>
        <fullName evidence="5">tRNA pseudouridine synthase B</fullName>
        <ecNumber evidence="5">5.4.99.25</ecNumber>
    </recommendedName>
    <alternativeName>
        <fullName evidence="5">tRNA pseudouridine(55) synthase</fullName>
        <shortName evidence="5">Psi55 synthase</shortName>
    </alternativeName>
    <alternativeName>
        <fullName evidence="5">tRNA pseudouridylate synthase</fullName>
    </alternativeName>
    <alternativeName>
        <fullName evidence="5">tRNA-uridine isomerase</fullName>
    </alternativeName>
</protein>
<dbReference type="EC" id="5.4.99.25" evidence="5"/>
<keyword evidence="9" id="KW-1185">Reference proteome</keyword>